<keyword evidence="7" id="KW-0949">S-adenosyl-L-methionine</keyword>
<organism evidence="16 17">
    <name type="scientific">Heliobacterium mobile</name>
    <name type="common">Heliobacillus mobilis</name>
    <dbReference type="NCBI Taxonomy" id="28064"/>
    <lineage>
        <taxon>Bacteria</taxon>
        <taxon>Bacillati</taxon>
        <taxon>Bacillota</taxon>
        <taxon>Clostridia</taxon>
        <taxon>Eubacteriales</taxon>
        <taxon>Heliobacteriaceae</taxon>
        <taxon>Heliobacterium</taxon>
    </lineage>
</organism>
<dbReference type="SMART" id="SM00729">
    <property type="entry name" value="Elp3"/>
    <property type="match status" value="1"/>
</dbReference>
<dbReference type="UniPathway" id="UPA00782"/>
<gene>
    <name evidence="16" type="ORF">GJ688_04515</name>
</gene>
<dbReference type="SFLD" id="SFLDS00029">
    <property type="entry name" value="Radical_SAM"/>
    <property type="match status" value="1"/>
</dbReference>
<dbReference type="GO" id="GO:0032324">
    <property type="term" value="P:molybdopterin cofactor biosynthetic process"/>
    <property type="evidence" value="ECO:0007669"/>
    <property type="project" value="UniProtKB-ARBA"/>
</dbReference>
<comment type="cofactor">
    <cofactor evidence="1">
        <name>[4Fe-4S] cluster</name>
        <dbReference type="ChEBI" id="CHEBI:49883"/>
    </cofactor>
</comment>
<evidence type="ECO:0000256" key="1">
    <source>
        <dbReference type="ARBA" id="ARBA00001966"/>
    </source>
</evidence>
<dbReference type="Pfam" id="PF04055">
    <property type="entry name" value="Radical_SAM"/>
    <property type="match status" value="1"/>
</dbReference>
<comment type="pathway">
    <text evidence="3">Cofactor biosynthesis; Fe-Mo cofactor biosynthesis.</text>
</comment>
<evidence type="ECO:0000259" key="15">
    <source>
        <dbReference type="PROSITE" id="PS51918"/>
    </source>
</evidence>
<evidence type="ECO:0000256" key="12">
    <source>
        <dbReference type="ARBA" id="ARBA00023239"/>
    </source>
</evidence>
<dbReference type="EMBL" id="WNKU01000003">
    <property type="protein sequence ID" value="MTV48247.1"/>
    <property type="molecule type" value="Genomic_DNA"/>
</dbReference>
<evidence type="ECO:0000256" key="2">
    <source>
        <dbReference type="ARBA" id="ARBA00003522"/>
    </source>
</evidence>
<dbReference type="CDD" id="cd01335">
    <property type="entry name" value="Radical_SAM"/>
    <property type="match status" value="1"/>
</dbReference>
<protein>
    <recommendedName>
        <fullName evidence="5">FeMo cofactor biosynthesis protein NifB</fullName>
    </recommendedName>
    <alternativeName>
        <fullName evidence="14">Nitrogenase cofactor maturase NifB</fullName>
    </alternativeName>
    <alternativeName>
        <fullName evidence="13">Radical SAM assemblase NifB</fullName>
    </alternativeName>
</protein>
<dbReference type="PANTHER" id="PTHR43787">
    <property type="entry name" value="FEMO COFACTOR BIOSYNTHESIS PROTEIN NIFB-RELATED"/>
    <property type="match status" value="1"/>
</dbReference>
<dbReference type="Proteomes" id="UP000430670">
    <property type="component" value="Unassembled WGS sequence"/>
</dbReference>
<reference evidence="16 17" key="1">
    <citation type="submission" date="2019-11" db="EMBL/GenBank/DDBJ databases">
        <title>Whole-genome sequence of a the green, strictly anaerobic photosynthetic bacterium Heliobacillus mobilis DSM 6151.</title>
        <authorList>
            <person name="Kyndt J.A."/>
            <person name="Meyer T.E."/>
        </authorList>
    </citation>
    <scope>NUCLEOTIDE SEQUENCE [LARGE SCALE GENOMIC DNA]</scope>
    <source>
        <strain evidence="16 17">DSM 6151</strain>
    </source>
</reference>
<evidence type="ECO:0000313" key="17">
    <source>
        <dbReference type="Proteomes" id="UP000430670"/>
    </source>
</evidence>
<keyword evidence="6" id="KW-0004">4Fe-4S</keyword>
<evidence type="ECO:0000256" key="11">
    <source>
        <dbReference type="ARBA" id="ARBA00023231"/>
    </source>
</evidence>
<dbReference type="Gene3D" id="3.20.20.70">
    <property type="entry name" value="Aldolase class I"/>
    <property type="match status" value="1"/>
</dbReference>
<evidence type="ECO:0000256" key="10">
    <source>
        <dbReference type="ARBA" id="ARBA00023014"/>
    </source>
</evidence>
<dbReference type="InterPro" id="IPR007197">
    <property type="entry name" value="rSAM"/>
</dbReference>
<dbReference type="PANTHER" id="PTHR43787:SF13">
    <property type="entry name" value="FEMO COFACTOR BIOSYNTHESIS PROTEIN NIFB"/>
    <property type="match status" value="1"/>
</dbReference>
<keyword evidence="10" id="KW-0411">Iron-sulfur</keyword>
<keyword evidence="8" id="KW-0479">Metal-binding</keyword>
<dbReference type="SUPFAM" id="SSF102114">
    <property type="entry name" value="Radical SAM enzymes"/>
    <property type="match status" value="1"/>
</dbReference>
<keyword evidence="12" id="KW-0456">Lyase</keyword>
<feature type="domain" description="Radical SAM core" evidence="15">
    <location>
        <begin position="32"/>
        <end position="273"/>
    </location>
</feature>
<comment type="function">
    <text evidence="2">Involved in the biosynthesis of the iron-molybdenum cofactor (FeMo-co or M-cluster) found in the dinitrogenase enzyme of the nitrogenase complex in nitrogen-fixing microorganisms. NifB catalyzes the crucial step of radical SAM-dependent carbide insertion that occurs concomitant with the insertion of a 9th sulfur and the rearrangement/coupling of two [4Fe-4S] clusters into a [8Fe-9S-C] cluster, the precursor to the M-cluster.</text>
</comment>
<evidence type="ECO:0000256" key="5">
    <source>
        <dbReference type="ARBA" id="ARBA00021702"/>
    </source>
</evidence>
<dbReference type="PROSITE" id="PS51918">
    <property type="entry name" value="RADICAL_SAM"/>
    <property type="match status" value="1"/>
</dbReference>
<comment type="caution">
    <text evidence="16">The sequence shown here is derived from an EMBL/GenBank/DDBJ whole genome shotgun (WGS) entry which is preliminary data.</text>
</comment>
<evidence type="ECO:0000256" key="3">
    <source>
        <dbReference type="ARBA" id="ARBA00005155"/>
    </source>
</evidence>
<dbReference type="GO" id="GO:0051539">
    <property type="term" value="F:4 iron, 4 sulfur cluster binding"/>
    <property type="evidence" value="ECO:0007669"/>
    <property type="project" value="UniProtKB-KW"/>
</dbReference>
<dbReference type="InterPro" id="IPR013785">
    <property type="entry name" value="Aldolase_TIM"/>
</dbReference>
<dbReference type="AlphaFoldDB" id="A0A6I3SHR7"/>
<dbReference type="GO" id="GO:0016829">
    <property type="term" value="F:lyase activity"/>
    <property type="evidence" value="ECO:0007669"/>
    <property type="project" value="UniProtKB-KW"/>
</dbReference>
<proteinExistence type="inferred from homology"/>
<evidence type="ECO:0000313" key="16">
    <source>
        <dbReference type="EMBL" id="MTV48247.1"/>
    </source>
</evidence>
<dbReference type="GO" id="GO:0046872">
    <property type="term" value="F:metal ion binding"/>
    <property type="evidence" value="ECO:0007669"/>
    <property type="project" value="UniProtKB-KW"/>
</dbReference>
<name>A0A6I3SHR7_HELMO</name>
<keyword evidence="11" id="KW-0535">Nitrogen fixation</keyword>
<dbReference type="OrthoDB" id="9800746at2"/>
<keyword evidence="9" id="KW-0408">Iron</keyword>
<accession>A0A6I3SHR7</accession>
<dbReference type="InterPro" id="IPR000385">
    <property type="entry name" value="MoaA_NifB_PqqE_Fe-S-bd_CS"/>
</dbReference>
<dbReference type="RefSeq" id="WP_155475352.1">
    <property type="nucleotide sequence ID" value="NZ_WNKU01000003.1"/>
</dbReference>
<dbReference type="InterPro" id="IPR006638">
    <property type="entry name" value="Elp3/MiaA/NifB-like_rSAM"/>
</dbReference>
<evidence type="ECO:0000256" key="6">
    <source>
        <dbReference type="ARBA" id="ARBA00022485"/>
    </source>
</evidence>
<dbReference type="SFLD" id="SFLDG01067">
    <property type="entry name" value="SPASM/twitch_domain_containing"/>
    <property type="match status" value="1"/>
</dbReference>
<dbReference type="InterPro" id="IPR058240">
    <property type="entry name" value="rSAM_sf"/>
</dbReference>
<comment type="similarity">
    <text evidence="4">Belongs to the radical SAM superfamily. NifB family.</text>
</comment>
<evidence type="ECO:0000256" key="4">
    <source>
        <dbReference type="ARBA" id="ARBA00006804"/>
    </source>
</evidence>
<keyword evidence="17" id="KW-1185">Reference proteome</keyword>
<evidence type="ECO:0000256" key="9">
    <source>
        <dbReference type="ARBA" id="ARBA00023004"/>
    </source>
</evidence>
<evidence type="ECO:0000256" key="8">
    <source>
        <dbReference type="ARBA" id="ARBA00022723"/>
    </source>
</evidence>
<evidence type="ECO:0000256" key="13">
    <source>
        <dbReference type="ARBA" id="ARBA00030926"/>
    </source>
</evidence>
<evidence type="ECO:0000256" key="7">
    <source>
        <dbReference type="ARBA" id="ARBA00022691"/>
    </source>
</evidence>
<dbReference type="PROSITE" id="PS01305">
    <property type="entry name" value="MOAA_NIFB_PQQE"/>
    <property type="match status" value="1"/>
</dbReference>
<sequence length="301" mass="33004">MTGSLDDGKSKRETPRYDHLVRKHPCFNGEAHVKFGRIHLPVSPACNIQCRYCRRGYNKWEQRPGVSRGVLTPEEALLTLERALELCPEITVAGIAGPGDTLATDHALEAFRLIHRRYPQIINCLSTNGLLLAEKAEQIAQAGVVTLTVTVNAIDPVIAAQIYEEVRFDGKRQQGEAAAAHLIRAQLAGIEAAARLGLSVKVNVVLIPGINDGHIGEVARVTDEAGASNFNIIPLIPQYEFQNHRPPDCQELQAAREAAETYLPVFRHCRHCRADACGIPGKGIDLAGQLYDRPMETFSHG</sequence>
<evidence type="ECO:0000256" key="14">
    <source>
        <dbReference type="ARBA" id="ARBA00032102"/>
    </source>
</evidence>